<dbReference type="EMBL" id="BAAAVI010000043">
    <property type="protein sequence ID" value="GAA2888644.1"/>
    <property type="molecule type" value="Genomic_DNA"/>
</dbReference>
<organism evidence="3 4">
    <name type="scientific">Streptosporangium fragile</name>
    <dbReference type="NCBI Taxonomy" id="46186"/>
    <lineage>
        <taxon>Bacteria</taxon>
        <taxon>Bacillati</taxon>
        <taxon>Actinomycetota</taxon>
        <taxon>Actinomycetes</taxon>
        <taxon>Streptosporangiales</taxon>
        <taxon>Streptosporangiaceae</taxon>
        <taxon>Streptosporangium</taxon>
    </lineage>
</organism>
<evidence type="ECO:0000256" key="2">
    <source>
        <dbReference type="SAM" id="SignalP"/>
    </source>
</evidence>
<feature type="signal peptide" evidence="2">
    <location>
        <begin position="1"/>
        <end position="20"/>
    </location>
</feature>
<keyword evidence="2" id="KW-0732">Signal</keyword>
<keyword evidence="4" id="KW-1185">Reference proteome</keyword>
<accession>A0ABN3W2Y6</accession>
<protein>
    <recommendedName>
        <fullName evidence="5">Enoyl reductase</fullName>
    </recommendedName>
</protein>
<comment type="caution">
    <text evidence="3">The sequence shown here is derived from an EMBL/GenBank/DDBJ whole genome shotgun (WGS) entry which is preliminary data.</text>
</comment>
<name>A0ABN3W2Y6_9ACTN</name>
<dbReference type="RefSeq" id="WP_344976966.1">
    <property type="nucleotide sequence ID" value="NZ_BAAAVI010000043.1"/>
</dbReference>
<reference evidence="3 4" key="1">
    <citation type="journal article" date="2019" name="Int. J. Syst. Evol. Microbiol.">
        <title>The Global Catalogue of Microorganisms (GCM) 10K type strain sequencing project: providing services to taxonomists for standard genome sequencing and annotation.</title>
        <authorList>
            <consortium name="The Broad Institute Genomics Platform"/>
            <consortium name="The Broad Institute Genome Sequencing Center for Infectious Disease"/>
            <person name="Wu L."/>
            <person name="Ma J."/>
        </authorList>
    </citation>
    <scope>NUCLEOTIDE SEQUENCE [LARGE SCALE GENOMIC DNA]</scope>
    <source>
        <strain evidence="3 4">JCM 6242</strain>
    </source>
</reference>
<proteinExistence type="predicted"/>
<evidence type="ECO:0008006" key="5">
    <source>
        <dbReference type="Google" id="ProtNLM"/>
    </source>
</evidence>
<feature type="region of interest" description="Disordered" evidence="1">
    <location>
        <begin position="21"/>
        <end position="40"/>
    </location>
</feature>
<gene>
    <name evidence="3" type="ORF">GCM10010517_52670</name>
</gene>
<dbReference type="Proteomes" id="UP001500831">
    <property type="component" value="Unassembled WGS sequence"/>
</dbReference>
<sequence length="317" mass="34692">MIIKVVVAGLLLLAPGLAPGDPAPQGDSGARGKGFQHGNTRGVRLQNSKIIITGTGLSGKSDGYRLKRPCWYEPGRDAADMLRTQESVRDWWFRFTENPTEEKYQEFLKQFRDKIGEEGRWWAPAYNWADPNGLSCWIGLEPFVWVPPGTTPPGGITIAELVEIARAALTVPEPKIELNPDAKSYVNLPTWVWLSGVGETTRSVTATLPGVMSATVTATLEDIEIDAGTTADRAEVKEDCGPTGKPYAKGGEFTCGVRYLRASIDQPRDVYELTVTSVWPIEVEDDVVPFAYDPVEVGVTRDVPVGEVQSTVRKSGR</sequence>
<evidence type="ECO:0000313" key="4">
    <source>
        <dbReference type="Proteomes" id="UP001500831"/>
    </source>
</evidence>
<evidence type="ECO:0000256" key="1">
    <source>
        <dbReference type="SAM" id="MobiDB-lite"/>
    </source>
</evidence>
<evidence type="ECO:0000313" key="3">
    <source>
        <dbReference type="EMBL" id="GAA2888644.1"/>
    </source>
</evidence>
<feature type="chain" id="PRO_5047437866" description="Enoyl reductase" evidence="2">
    <location>
        <begin position="21"/>
        <end position="317"/>
    </location>
</feature>